<name>A0ABD2YSD4_9GENT</name>
<reference evidence="1 2" key="1">
    <citation type="submission" date="2024-11" db="EMBL/GenBank/DDBJ databases">
        <title>A near-complete genome assembly of Cinchona calisaya.</title>
        <authorList>
            <person name="Lian D.C."/>
            <person name="Zhao X.W."/>
            <person name="Wei L."/>
        </authorList>
    </citation>
    <scope>NUCLEOTIDE SEQUENCE [LARGE SCALE GENOMIC DNA]</scope>
    <source>
        <tissue evidence="1">Nenye</tissue>
    </source>
</reference>
<dbReference type="AlphaFoldDB" id="A0ABD2YSD4"/>
<dbReference type="InterPro" id="IPR022251">
    <property type="entry name" value="DUF3774_wound-induced"/>
</dbReference>
<evidence type="ECO:0008006" key="3">
    <source>
        <dbReference type="Google" id="ProtNLM"/>
    </source>
</evidence>
<protein>
    <recommendedName>
        <fullName evidence="3">Wound-responsive family protein</fullName>
    </recommendedName>
</protein>
<sequence length="144" mass="16350">MKDQGMCRWNYTLRSLHQHATNNIRSLSQSSKQLYSSVGTSSKAKDHQEKLKESEESLRKVMAWIAALSVGAVHAMKEQGLCRWNYTIRSMHQHVKNNIGALAQSKQLSSAVASTCKAKDHQEKLKESEESLRKVMYLSCWAPN</sequence>
<organism evidence="1 2">
    <name type="scientific">Cinchona calisaya</name>
    <dbReference type="NCBI Taxonomy" id="153742"/>
    <lineage>
        <taxon>Eukaryota</taxon>
        <taxon>Viridiplantae</taxon>
        <taxon>Streptophyta</taxon>
        <taxon>Embryophyta</taxon>
        <taxon>Tracheophyta</taxon>
        <taxon>Spermatophyta</taxon>
        <taxon>Magnoliopsida</taxon>
        <taxon>eudicotyledons</taxon>
        <taxon>Gunneridae</taxon>
        <taxon>Pentapetalae</taxon>
        <taxon>asterids</taxon>
        <taxon>lamiids</taxon>
        <taxon>Gentianales</taxon>
        <taxon>Rubiaceae</taxon>
        <taxon>Cinchonoideae</taxon>
        <taxon>Cinchoneae</taxon>
        <taxon>Cinchona</taxon>
    </lineage>
</organism>
<gene>
    <name evidence="1" type="ORF">ACH5RR_028917</name>
</gene>
<keyword evidence="2" id="KW-1185">Reference proteome</keyword>
<dbReference type="PANTHER" id="PTHR33090">
    <property type="entry name" value="DUF3774 DOMAIN PROTEIN-RELATED"/>
    <property type="match status" value="1"/>
</dbReference>
<evidence type="ECO:0000313" key="2">
    <source>
        <dbReference type="Proteomes" id="UP001630127"/>
    </source>
</evidence>
<proteinExistence type="predicted"/>
<accession>A0ABD2YSD4</accession>
<evidence type="ECO:0000313" key="1">
    <source>
        <dbReference type="EMBL" id="KAL3509516.1"/>
    </source>
</evidence>
<dbReference type="Proteomes" id="UP001630127">
    <property type="component" value="Unassembled WGS sequence"/>
</dbReference>
<dbReference type="Pfam" id="PF12609">
    <property type="entry name" value="DUF3774"/>
    <property type="match status" value="2"/>
</dbReference>
<comment type="caution">
    <text evidence="1">The sequence shown here is derived from an EMBL/GenBank/DDBJ whole genome shotgun (WGS) entry which is preliminary data.</text>
</comment>
<dbReference type="EMBL" id="JBJUIK010000012">
    <property type="protein sequence ID" value="KAL3509516.1"/>
    <property type="molecule type" value="Genomic_DNA"/>
</dbReference>